<gene>
    <name evidence="1" type="ORF">MPOL1434_LOCUS7603</name>
</gene>
<accession>A0A7S0AU38</accession>
<protein>
    <submittedName>
        <fullName evidence="1">Uncharacterized protein</fullName>
    </submittedName>
</protein>
<dbReference type="EMBL" id="HBEJ01012946">
    <property type="protein sequence ID" value="CAD8373714.1"/>
    <property type="molecule type" value="Transcribed_RNA"/>
</dbReference>
<reference evidence="1" key="1">
    <citation type="submission" date="2021-01" db="EMBL/GenBank/DDBJ databases">
        <authorList>
            <person name="Corre E."/>
            <person name="Pelletier E."/>
            <person name="Niang G."/>
            <person name="Scheremetjew M."/>
            <person name="Finn R."/>
            <person name="Kale V."/>
            <person name="Holt S."/>
            <person name="Cochrane G."/>
            <person name="Meng A."/>
            <person name="Brown T."/>
            <person name="Cohen L."/>
        </authorList>
    </citation>
    <scope>NUCLEOTIDE SEQUENCE</scope>
    <source>
        <strain evidence="1">CCMP3303</strain>
    </source>
</reference>
<organism evidence="1">
    <name type="scientific">Minutocellus polymorphus</name>
    <dbReference type="NCBI Taxonomy" id="265543"/>
    <lineage>
        <taxon>Eukaryota</taxon>
        <taxon>Sar</taxon>
        <taxon>Stramenopiles</taxon>
        <taxon>Ochrophyta</taxon>
        <taxon>Bacillariophyta</taxon>
        <taxon>Mediophyceae</taxon>
        <taxon>Cymatosirophycidae</taxon>
        <taxon>Cymatosirales</taxon>
        <taxon>Cymatosiraceae</taxon>
        <taxon>Minutocellus</taxon>
    </lineage>
</organism>
<sequence>MASVVAFAASSFTEIVPLKASMVTKTWQSLLLDVDQKVGVVPELGSTSVGVKRFGPELERRTKCARQFERFFEANFALATCDKTAEPAAKRLTIPLLLIDGKARGPACKTYASLTSPATMALVEQNDDDDNPCCWSVLMLIVNPTERSEDVIVAAERTMLQQLCALAKLSSGSVRVLDKAQETLAGDAETLGLSATPKEDLEDSDSDPVTVWYRCEL</sequence>
<name>A0A7S0AU38_9STRA</name>
<evidence type="ECO:0000313" key="1">
    <source>
        <dbReference type="EMBL" id="CAD8373714.1"/>
    </source>
</evidence>
<dbReference type="AlphaFoldDB" id="A0A7S0AU38"/>
<proteinExistence type="predicted"/>